<feature type="transmembrane region" description="Helical" evidence="9">
    <location>
        <begin position="127"/>
        <end position="148"/>
    </location>
</feature>
<proteinExistence type="inferred from homology"/>
<dbReference type="GO" id="GO:0005886">
    <property type="term" value="C:plasma membrane"/>
    <property type="evidence" value="ECO:0007669"/>
    <property type="project" value="UniProtKB-SubCell"/>
</dbReference>
<reference evidence="11 12" key="1">
    <citation type="submission" date="2019-12" db="EMBL/GenBank/DDBJ databases">
        <title>Sporaefaciens musculi gen. nov., sp. nov., a novel bacterium isolated from the caecum of an obese mouse.</title>
        <authorList>
            <person name="Rasmussen T.S."/>
            <person name="Streidl T."/>
            <person name="Hitch T.C.A."/>
            <person name="Wortmann E."/>
            <person name="Deptula P."/>
            <person name="Hansen M."/>
            <person name="Nielsen D.S."/>
            <person name="Clavel T."/>
            <person name="Vogensen F.K."/>
        </authorList>
    </citation>
    <scope>NUCLEOTIDE SEQUENCE [LARGE SCALE GENOMIC DNA]</scope>
    <source>
        <strain evidence="11 12">WCA-9-b2</strain>
    </source>
</reference>
<keyword evidence="6 9" id="KW-1133">Transmembrane helix</keyword>
<evidence type="ECO:0000256" key="5">
    <source>
        <dbReference type="ARBA" id="ARBA00022692"/>
    </source>
</evidence>
<evidence type="ECO:0000256" key="7">
    <source>
        <dbReference type="ARBA" id="ARBA00023136"/>
    </source>
</evidence>
<name>A0A7X3SLE1_9FIRM</name>
<evidence type="ECO:0000256" key="9">
    <source>
        <dbReference type="SAM" id="Phobius"/>
    </source>
</evidence>
<keyword evidence="12" id="KW-1185">Reference proteome</keyword>
<comment type="caution">
    <text evidence="11">The sequence shown here is derived from an EMBL/GenBank/DDBJ whole genome shotgun (WGS) entry which is preliminary data.</text>
</comment>
<feature type="transmembrane region" description="Helical" evidence="9">
    <location>
        <begin position="12"/>
        <end position="33"/>
    </location>
</feature>
<keyword evidence="2" id="KW-0813">Transport</keyword>
<gene>
    <name evidence="11" type="ORF">GN277_24880</name>
</gene>
<accession>A0A7X3SLE1</accession>
<keyword evidence="7 9" id="KW-0472">Membrane</keyword>
<evidence type="ECO:0000256" key="3">
    <source>
        <dbReference type="ARBA" id="ARBA00022475"/>
    </source>
</evidence>
<dbReference type="EMBL" id="WUQX01000001">
    <property type="protein sequence ID" value="MXP78462.1"/>
    <property type="molecule type" value="Genomic_DNA"/>
</dbReference>
<dbReference type="PANTHER" id="PTHR35011">
    <property type="entry name" value="2,3-DIKETO-L-GULONATE TRAP TRANSPORTER SMALL PERMEASE PROTEIN YIAM"/>
    <property type="match status" value="1"/>
</dbReference>
<dbReference type="RefSeq" id="WP_159755087.1">
    <property type="nucleotide sequence ID" value="NZ_WUQX01000001.1"/>
</dbReference>
<evidence type="ECO:0000313" key="11">
    <source>
        <dbReference type="EMBL" id="MXP78462.1"/>
    </source>
</evidence>
<protein>
    <submittedName>
        <fullName evidence="11">TRAP transporter small permease subunit</fullName>
    </submittedName>
</protein>
<dbReference type="PANTHER" id="PTHR35011:SF2">
    <property type="entry name" value="2,3-DIKETO-L-GULONATE TRAP TRANSPORTER SMALL PERMEASE PROTEIN YIAM"/>
    <property type="match status" value="1"/>
</dbReference>
<dbReference type="GO" id="GO:0022857">
    <property type="term" value="F:transmembrane transporter activity"/>
    <property type="evidence" value="ECO:0007669"/>
    <property type="project" value="TreeGrafter"/>
</dbReference>
<evidence type="ECO:0000256" key="1">
    <source>
        <dbReference type="ARBA" id="ARBA00004429"/>
    </source>
</evidence>
<organism evidence="11 12">
    <name type="scientific">Sporofaciens musculi</name>
    <dbReference type="NCBI Taxonomy" id="2681861"/>
    <lineage>
        <taxon>Bacteria</taxon>
        <taxon>Bacillati</taxon>
        <taxon>Bacillota</taxon>
        <taxon>Clostridia</taxon>
        <taxon>Lachnospirales</taxon>
        <taxon>Lachnospiraceae</taxon>
        <taxon>Sporofaciens</taxon>
    </lineage>
</organism>
<feature type="domain" description="Tripartite ATP-independent periplasmic transporters DctQ component" evidence="10">
    <location>
        <begin position="24"/>
        <end position="152"/>
    </location>
</feature>
<keyword evidence="4" id="KW-0997">Cell inner membrane</keyword>
<evidence type="ECO:0000256" key="2">
    <source>
        <dbReference type="ARBA" id="ARBA00022448"/>
    </source>
</evidence>
<feature type="transmembrane region" description="Helical" evidence="9">
    <location>
        <begin position="49"/>
        <end position="68"/>
    </location>
</feature>
<keyword evidence="5 9" id="KW-0812">Transmembrane</keyword>
<evidence type="ECO:0000259" key="10">
    <source>
        <dbReference type="Pfam" id="PF04290"/>
    </source>
</evidence>
<feature type="transmembrane region" description="Helical" evidence="9">
    <location>
        <begin position="89"/>
        <end position="107"/>
    </location>
</feature>
<dbReference type="Proteomes" id="UP000460412">
    <property type="component" value="Unassembled WGS sequence"/>
</dbReference>
<dbReference type="InterPro" id="IPR055348">
    <property type="entry name" value="DctQ"/>
</dbReference>
<keyword evidence="3" id="KW-1003">Cell membrane</keyword>
<evidence type="ECO:0000256" key="4">
    <source>
        <dbReference type="ARBA" id="ARBA00022519"/>
    </source>
</evidence>
<dbReference type="Pfam" id="PF04290">
    <property type="entry name" value="DctQ"/>
    <property type="match status" value="1"/>
</dbReference>
<dbReference type="GO" id="GO:0015740">
    <property type="term" value="P:C4-dicarboxylate transport"/>
    <property type="evidence" value="ECO:0007669"/>
    <property type="project" value="TreeGrafter"/>
</dbReference>
<dbReference type="AlphaFoldDB" id="A0A7X3SLE1"/>
<evidence type="ECO:0000256" key="8">
    <source>
        <dbReference type="ARBA" id="ARBA00038436"/>
    </source>
</evidence>
<evidence type="ECO:0000256" key="6">
    <source>
        <dbReference type="ARBA" id="ARBA00022989"/>
    </source>
</evidence>
<comment type="similarity">
    <text evidence="8">Belongs to the TRAP transporter small permease family.</text>
</comment>
<evidence type="ECO:0000313" key="12">
    <source>
        <dbReference type="Proteomes" id="UP000460412"/>
    </source>
</evidence>
<sequence>MKKIRAILENLDAVISGVSLTIVVCITLAGVVMRKVMGQPFAWLEEMQLFFFIWTIFFGGSVAFRTGGQVSIDLIANRLKPKARRVLDMFDYIATVLILLYLCKGGYDLMMSVSGKVTPYFKISYTFIDMAAPIGIVLMILQYTLMIVKEFKGSWKMSDDSAKKGDESL</sequence>
<dbReference type="InterPro" id="IPR007387">
    <property type="entry name" value="TRAP_DctQ"/>
</dbReference>
<comment type="subcellular location">
    <subcellularLocation>
        <location evidence="1">Cell inner membrane</location>
        <topology evidence="1">Multi-pass membrane protein</topology>
    </subcellularLocation>
</comment>